<organism evidence="2 3">
    <name type="scientific">Aldrovandia affinis</name>
    <dbReference type="NCBI Taxonomy" id="143900"/>
    <lineage>
        <taxon>Eukaryota</taxon>
        <taxon>Metazoa</taxon>
        <taxon>Chordata</taxon>
        <taxon>Craniata</taxon>
        <taxon>Vertebrata</taxon>
        <taxon>Euteleostomi</taxon>
        <taxon>Actinopterygii</taxon>
        <taxon>Neopterygii</taxon>
        <taxon>Teleostei</taxon>
        <taxon>Notacanthiformes</taxon>
        <taxon>Halosauridae</taxon>
        <taxon>Aldrovandia</taxon>
    </lineage>
</organism>
<feature type="compositionally biased region" description="Polar residues" evidence="1">
    <location>
        <begin position="83"/>
        <end position="95"/>
    </location>
</feature>
<evidence type="ECO:0000256" key="1">
    <source>
        <dbReference type="SAM" id="MobiDB-lite"/>
    </source>
</evidence>
<gene>
    <name evidence="2" type="ORF">AAFF_G00217280</name>
</gene>
<dbReference type="EMBL" id="JAINUG010000029">
    <property type="protein sequence ID" value="KAJ8409669.1"/>
    <property type="molecule type" value="Genomic_DNA"/>
</dbReference>
<comment type="caution">
    <text evidence="2">The sequence shown here is derived from an EMBL/GenBank/DDBJ whole genome shotgun (WGS) entry which is preliminary data.</text>
</comment>
<feature type="region of interest" description="Disordered" evidence="1">
    <location>
        <begin position="79"/>
        <end position="102"/>
    </location>
</feature>
<evidence type="ECO:0000313" key="3">
    <source>
        <dbReference type="Proteomes" id="UP001221898"/>
    </source>
</evidence>
<sequence length="102" mass="10888">MSRHQQTSGLSGGPACAILNVVGLGARRPAAHAEALSAVRPSVRCARGLRGRAAGVNWLSGPREPNGVEKRFPLMNEEREQRSGITHSQRNSQTCAGRDLCT</sequence>
<evidence type="ECO:0000313" key="2">
    <source>
        <dbReference type="EMBL" id="KAJ8409669.1"/>
    </source>
</evidence>
<name>A0AAD7SVP2_9TELE</name>
<dbReference type="Proteomes" id="UP001221898">
    <property type="component" value="Unassembled WGS sequence"/>
</dbReference>
<protein>
    <submittedName>
        <fullName evidence="2">Uncharacterized protein</fullName>
    </submittedName>
</protein>
<accession>A0AAD7SVP2</accession>
<dbReference type="AlphaFoldDB" id="A0AAD7SVP2"/>
<keyword evidence="3" id="KW-1185">Reference proteome</keyword>
<reference evidence="2" key="1">
    <citation type="journal article" date="2023" name="Science">
        <title>Genome structures resolve the early diversification of teleost fishes.</title>
        <authorList>
            <person name="Parey E."/>
            <person name="Louis A."/>
            <person name="Montfort J."/>
            <person name="Bouchez O."/>
            <person name="Roques C."/>
            <person name="Iampietro C."/>
            <person name="Lluch J."/>
            <person name="Castinel A."/>
            <person name="Donnadieu C."/>
            <person name="Desvignes T."/>
            <person name="Floi Bucao C."/>
            <person name="Jouanno E."/>
            <person name="Wen M."/>
            <person name="Mejri S."/>
            <person name="Dirks R."/>
            <person name="Jansen H."/>
            <person name="Henkel C."/>
            <person name="Chen W.J."/>
            <person name="Zahm M."/>
            <person name="Cabau C."/>
            <person name="Klopp C."/>
            <person name="Thompson A.W."/>
            <person name="Robinson-Rechavi M."/>
            <person name="Braasch I."/>
            <person name="Lecointre G."/>
            <person name="Bobe J."/>
            <person name="Postlethwait J.H."/>
            <person name="Berthelot C."/>
            <person name="Roest Crollius H."/>
            <person name="Guiguen Y."/>
        </authorList>
    </citation>
    <scope>NUCLEOTIDE SEQUENCE</scope>
    <source>
        <strain evidence="2">NC1722</strain>
    </source>
</reference>
<proteinExistence type="predicted"/>